<dbReference type="RefSeq" id="WP_144571381.1">
    <property type="nucleotide sequence ID" value="NZ_VLKG01000005.1"/>
</dbReference>
<accession>A0A562IKN5</accession>
<evidence type="ECO:0000256" key="3">
    <source>
        <dbReference type="ARBA" id="ARBA00022723"/>
    </source>
</evidence>
<gene>
    <name evidence="6" type="ORF">LX59_01670</name>
</gene>
<dbReference type="PANTHER" id="PTHR37164">
    <property type="entry name" value="BACTERIOHEMERYTHRIN"/>
    <property type="match status" value="1"/>
</dbReference>
<comment type="caution">
    <text evidence="6">The sequence shown here is derived from an EMBL/GenBank/DDBJ whole genome shotgun (WGS) entry which is preliminary data.</text>
</comment>
<dbReference type="Proteomes" id="UP000319627">
    <property type="component" value="Unassembled WGS sequence"/>
</dbReference>
<dbReference type="EMBL" id="VLKG01000005">
    <property type="protein sequence ID" value="TWH71386.1"/>
    <property type="molecule type" value="Genomic_DNA"/>
</dbReference>
<dbReference type="GO" id="GO:0046872">
    <property type="term" value="F:metal ion binding"/>
    <property type="evidence" value="ECO:0007669"/>
    <property type="project" value="UniProtKB-KW"/>
</dbReference>
<evidence type="ECO:0000313" key="6">
    <source>
        <dbReference type="EMBL" id="TWH71386.1"/>
    </source>
</evidence>
<feature type="domain" description="Hemerythrin-like" evidence="5">
    <location>
        <begin position="18"/>
        <end position="127"/>
    </location>
</feature>
<evidence type="ECO:0000259" key="5">
    <source>
        <dbReference type="Pfam" id="PF01814"/>
    </source>
</evidence>
<dbReference type="AlphaFoldDB" id="A0A562IKN5"/>
<dbReference type="OrthoDB" id="5296936at2"/>
<evidence type="ECO:0000256" key="2">
    <source>
        <dbReference type="ARBA" id="ARBA00022621"/>
    </source>
</evidence>
<dbReference type="InterPro" id="IPR016131">
    <property type="entry name" value="Haemerythrin_Fe_BS"/>
</dbReference>
<dbReference type="InterPro" id="IPR035938">
    <property type="entry name" value="Hemerythrin-like_sf"/>
</dbReference>
<dbReference type="InterPro" id="IPR012312">
    <property type="entry name" value="Hemerythrin-like"/>
</dbReference>
<dbReference type="Pfam" id="PF01814">
    <property type="entry name" value="Hemerythrin"/>
    <property type="match status" value="1"/>
</dbReference>
<dbReference type="PANTHER" id="PTHR37164:SF1">
    <property type="entry name" value="BACTERIOHEMERYTHRIN"/>
    <property type="match status" value="1"/>
</dbReference>
<keyword evidence="7" id="KW-1185">Reference proteome</keyword>
<comment type="similarity">
    <text evidence="1">Belongs to the hemerythrin family.</text>
</comment>
<proteinExistence type="inferred from homology"/>
<keyword evidence="2" id="KW-0561">Oxygen transport</keyword>
<evidence type="ECO:0000313" key="7">
    <source>
        <dbReference type="Proteomes" id="UP000319627"/>
    </source>
</evidence>
<name>A0A562IKN5_9GAMM</name>
<dbReference type="PROSITE" id="PS00550">
    <property type="entry name" value="HEMERYTHRINS"/>
    <property type="match status" value="1"/>
</dbReference>
<organism evidence="6 7">
    <name type="scientific">Azomonas agilis</name>
    <dbReference type="NCBI Taxonomy" id="116849"/>
    <lineage>
        <taxon>Bacteria</taxon>
        <taxon>Pseudomonadati</taxon>
        <taxon>Pseudomonadota</taxon>
        <taxon>Gammaproteobacteria</taxon>
        <taxon>Pseudomonadales</taxon>
        <taxon>Pseudomonadaceae</taxon>
        <taxon>Azomonas</taxon>
    </lineage>
</organism>
<dbReference type="InterPro" id="IPR050669">
    <property type="entry name" value="Hemerythrin"/>
</dbReference>
<evidence type="ECO:0000256" key="4">
    <source>
        <dbReference type="ARBA" id="ARBA00023004"/>
    </source>
</evidence>
<evidence type="ECO:0000256" key="1">
    <source>
        <dbReference type="ARBA" id="ARBA00010587"/>
    </source>
</evidence>
<reference evidence="6 7" key="1">
    <citation type="submission" date="2019-07" db="EMBL/GenBank/DDBJ databases">
        <title>Genomic Encyclopedia of Type Strains, Phase I: the one thousand microbial genomes (KMG-I) project.</title>
        <authorList>
            <person name="Kyrpides N."/>
        </authorList>
    </citation>
    <scope>NUCLEOTIDE SEQUENCE [LARGE SCALE GENOMIC DNA]</scope>
    <source>
        <strain evidence="6 7">DSM 375</strain>
    </source>
</reference>
<keyword evidence="4" id="KW-0408">Iron</keyword>
<keyword evidence="2" id="KW-0813">Transport</keyword>
<protein>
    <submittedName>
        <fullName evidence="6">Hemerythrin-like metal-binding protein</fullName>
    </submittedName>
</protein>
<sequence length="132" mass="15100">MLSTQQLLDDFAAYTLGDKAMDDTHQAFLQLCLTTVQADGPEFVKHFQALFEHTHQHFAEEEARMLTSVYPAYAEHRADHQRILGDMNRFCQRLSLGRTAMAKAWLKESLPAWFDVHAKTMDSALAAHLKNH</sequence>
<dbReference type="Gene3D" id="1.20.120.50">
    <property type="entry name" value="Hemerythrin-like"/>
    <property type="match status" value="1"/>
</dbReference>
<dbReference type="NCBIfam" id="TIGR02481">
    <property type="entry name" value="hemeryth_dom"/>
    <property type="match status" value="1"/>
</dbReference>
<dbReference type="GO" id="GO:0005344">
    <property type="term" value="F:oxygen carrier activity"/>
    <property type="evidence" value="ECO:0007669"/>
    <property type="project" value="UniProtKB-KW"/>
</dbReference>
<dbReference type="InterPro" id="IPR012827">
    <property type="entry name" value="Hemerythrin_metal-bd"/>
</dbReference>
<dbReference type="CDD" id="cd12107">
    <property type="entry name" value="Hemerythrin"/>
    <property type="match status" value="1"/>
</dbReference>
<keyword evidence="3" id="KW-0479">Metal-binding</keyword>
<dbReference type="SUPFAM" id="SSF47188">
    <property type="entry name" value="Hemerythrin-like"/>
    <property type="match status" value="1"/>
</dbReference>